<evidence type="ECO:0000313" key="1">
    <source>
        <dbReference type="EMBL" id="GET13693.1"/>
    </source>
</evidence>
<dbReference type="EMBL" id="BLAP01000075">
    <property type="protein sequence ID" value="GET13693.1"/>
    <property type="molecule type" value="Genomic_DNA"/>
</dbReference>
<evidence type="ECO:0008006" key="2">
    <source>
        <dbReference type="Google" id="ProtNLM"/>
    </source>
</evidence>
<dbReference type="AlphaFoldDB" id="A0A6F9Y7Z1"/>
<organism evidence="1">
    <name type="scientific">Ligilactobacillus agilis</name>
    <dbReference type="NCBI Taxonomy" id="1601"/>
    <lineage>
        <taxon>Bacteria</taxon>
        <taxon>Bacillati</taxon>
        <taxon>Bacillota</taxon>
        <taxon>Bacilli</taxon>
        <taxon>Lactobacillales</taxon>
        <taxon>Lactobacillaceae</taxon>
        <taxon>Ligilactobacillus</taxon>
    </lineage>
</organism>
<name>A0A6F9Y7Z1_9LACO</name>
<comment type="caution">
    <text evidence="1">The sequence shown here is derived from an EMBL/GenBank/DDBJ whole genome shotgun (WGS) entry which is preliminary data.</text>
</comment>
<accession>A0A6F9Y7Z1</accession>
<sequence>MDKDDWFVYDQAIVDGLEKSLIEMIRGLVVELKKEYKEVFLIRNEETINKLKLYDFGNDGSSYIAHYEGFMPDFLLYLDNGAVTYQLFIEPKGEQLLERDSWKEKLLKKINPENIELIGENADVRLYGVKFFRYGNGREIETEITKLLK</sequence>
<dbReference type="Proteomes" id="UP000494160">
    <property type="component" value="Unassembled WGS sequence"/>
</dbReference>
<protein>
    <recommendedName>
        <fullName evidence="2">Type III restriction endonuclease subunit R</fullName>
    </recommendedName>
</protein>
<proteinExistence type="predicted"/>
<reference evidence="1" key="1">
    <citation type="submission" date="2019-10" db="EMBL/GenBank/DDBJ databases">
        <title>Lactobacillus agilis SN811 Whole Genome Sequencing Project.</title>
        <authorList>
            <person name="Suzuki S."/>
            <person name="Endo A."/>
            <person name="Maeno S."/>
            <person name="Shiwa Y."/>
            <person name="Matsutani M."/>
            <person name="Kajikawa A."/>
        </authorList>
    </citation>
    <scope>NUCLEOTIDE SEQUENCE</scope>
    <source>
        <strain evidence="1">SN811</strain>
    </source>
</reference>
<gene>
    <name evidence="1" type="ORF">SN811_21930</name>
</gene>
<dbReference type="RefSeq" id="WP_172577967.1">
    <property type="nucleotide sequence ID" value="NZ_BLAP01000075.1"/>
</dbReference>